<proteinExistence type="predicted"/>
<dbReference type="GO" id="GO:0061630">
    <property type="term" value="F:ubiquitin protein ligase activity"/>
    <property type="evidence" value="ECO:0007669"/>
    <property type="project" value="UniProtKB-EC"/>
</dbReference>
<keyword evidence="13 16" id="KW-0472">Membrane</keyword>
<comment type="subcellular location">
    <subcellularLocation>
        <location evidence="2">Endomembrane system</location>
        <topology evidence="2">Multi-pass membrane protein</topology>
    </subcellularLocation>
</comment>
<keyword evidence="12 16" id="KW-1133">Transmembrane helix</keyword>
<comment type="caution">
    <text evidence="18">The sequence shown here is derived from an EMBL/GenBank/DDBJ whole genome shotgun (WGS) entry which is preliminary data.</text>
</comment>
<feature type="transmembrane region" description="Helical" evidence="16">
    <location>
        <begin position="509"/>
        <end position="533"/>
    </location>
</feature>
<keyword evidence="19" id="KW-1185">Reference proteome</keyword>
<dbReference type="EMBL" id="BLZA01000040">
    <property type="protein sequence ID" value="GHJ89299.1"/>
    <property type="molecule type" value="Genomic_DNA"/>
</dbReference>
<keyword evidence="6 16" id="KW-0812">Transmembrane</keyword>
<dbReference type="GO" id="GO:0016567">
    <property type="term" value="P:protein ubiquitination"/>
    <property type="evidence" value="ECO:0007669"/>
    <property type="project" value="UniProtKB-UniPathway"/>
</dbReference>
<dbReference type="Proteomes" id="UP000620104">
    <property type="component" value="Unassembled WGS sequence"/>
</dbReference>
<dbReference type="Gene3D" id="3.30.40.10">
    <property type="entry name" value="Zinc/RING finger domain, C3HC4 (zinc finger)"/>
    <property type="match status" value="1"/>
</dbReference>
<organism evidence="18 19">
    <name type="scientific">Naganishia liquefaciens</name>
    <dbReference type="NCBI Taxonomy" id="104408"/>
    <lineage>
        <taxon>Eukaryota</taxon>
        <taxon>Fungi</taxon>
        <taxon>Dikarya</taxon>
        <taxon>Basidiomycota</taxon>
        <taxon>Agaricomycotina</taxon>
        <taxon>Tremellomycetes</taxon>
        <taxon>Filobasidiales</taxon>
        <taxon>Filobasidiaceae</taxon>
        <taxon>Naganishia</taxon>
    </lineage>
</organism>
<dbReference type="InterPro" id="IPR013083">
    <property type="entry name" value="Znf_RING/FYVE/PHD"/>
</dbReference>
<name>A0A8H3U016_9TREE</name>
<feature type="domain" description="RING-type" evidence="17">
    <location>
        <begin position="768"/>
        <end position="849"/>
    </location>
</feature>
<keyword evidence="10" id="KW-0833">Ubl conjugation pathway</keyword>
<dbReference type="SUPFAM" id="SSF57850">
    <property type="entry name" value="RING/U-box"/>
    <property type="match status" value="1"/>
</dbReference>
<evidence type="ECO:0000259" key="17">
    <source>
        <dbReference type="PROSITE" id="PS50089"/>
    </source>
</evidence>
<comment type="pathway">
    <text evidence="3">Protein modification; protein ubiquitination.</text>
</comment>
<reference evidence="18" key="1">
    <citation type="submission" date="2020-07" db="EMBL/GenBank/DDBJ databases">
        <title>Draft Genome Sequence of a Deep-Sea Yeast, Naganishia (Cryptococcus) liquefaciens strain N6.</title>
        <authorList>
            <person name="Han Y.W."/>
            <person name="Kajitani R."/>
            <person name="Morimoto H."/>
            <person name="Parhat M."/>
            <person name="Tsubouchi H."/>
            <person name="Bakenova O."/>
            <person name="Ogata M."/>
            <person name="Argunhan B."/>
            <person name="Aoki R."/>
            <person name="Kajiwara S."/>
            <person name="Itoh T."/>
            <person name="Iwasaki H."/>
        </authorList>
    </citation>
    <scope>NUCLEOTIDE SEQUENCE</scope>
    <source>
        <strain evidence="18">N6</strain>
    </source>
</reference>
<feature type="transmembrane region" description="Helical" evidence="16">
    <location>
        <begin position="627"/>
        <end position="645"/>
    </location>
</feature>
<dbReference type="PANTHER" id="PTHR22763:SF162">
    <property type="entry name" value="TRANSMEMBRANE E3 UBIQUITIN-PROTEIN LIGASE 1"/>
    <property type="match status" value="1"/>
</dbReference>
<feature type="transmembrane region" description="Helical" evidence="16">
    <location>
        <begin position="539"/>
        <end position="558"/>
    </location>
</feature>
<feature type="transmembrane region" description="Helical" evidence="16">
    <location>
        <begin position="478"/>
        <end position="497"/>
    </location>
</feature>
<evidence type="ECO:0000256" key="12">
    <source>
        <dbReference type="ARBA" id="ARBA00022989"/>
    </source>
</evidence>
<evidence type="ECO:0000256" key="15">
    <source>
        <dbReference type="SAM" id="MobiDB-lite"/>
    </source>
</evidence>
<dbReference type="UniPathway" id="UPA00143"/>
<dbReference type="GO" id="GO:0012505">
    <property type="term" value="C:endomembrane system"/>
    <property type="evidence" value="ECO:0007669"/>
    <property type="project" value="UniProtKB-SubCell"/>
</dbReference>
<evidence type="ECO:0000256" key="11">
    <source>
        <dbReference type="ARBA" id="ARBA00022833"/>
    </source>
</evidence>
<evidence type="ECO:0000256" key="6">
    <source>
        <dbReference type="ARBA" id="ARBA00022692"/>
    </source>
</evidence>
<evidence type="ECO:0000256" key="8">
    <source>
        <dbReference type="ARBA" id="ARBA00022729"/>
    </source>
</evidence>
<evidence type="ECO:0000256" key="7">
    <source>
        <dbReference type="ARBA" id="ARBA00022723"/>
    </source>
</evidence>
<keyword evidence="8" id="KW-0732">Signal</keyword>
<dbReference type="InterPro" id="IPR050731">
    <property type="entry name" value="HRD1_E3_ubiq-ligases"/>
</dbReference>
<evidence type="ECO:0000313" key="19">
    <source>
        <dbReference type="Proteomes" id="UP000620104"/>
    </source>
</evidence>
<evidence type="ECO:0000256" key="14">
    <source>
        <dbReference type="PROSITE-ProRule" id="PRU00175"/>
    </source>
</evidence>
<gene>
    <name evidence="18" type="ORF">NliqN6_5701</name>
</gene>
<evidence type="ECO:0000256" key="10">
    <source>
        <dbReference type="ARBA" id="ARBA00022786"/>
    </source>
</evidence>
<feature type="compositionally biased region" description="Low complexity" evidence="15">
    <location>
        <begin position="19"/>
        <end position="37"/>
    </location>
</feature>
<dbReference type="OrthoDB" id="9984778at2759"/>
<feature type="region of interest" description="Disordered" evidence="15">
    <location>
        <begin position="1"/>
        <end position="45"/>
    </location>
</feature>
<evidence type="ECO:0000256" key="2">
    <source>
        <dbReference type="ARBA" id="ARBA00004127"/>
    </source>
</evidence>
<dbReference type="PROSITE" id="PS50089">
    <property type="entry name" value="ZF_RING_2"/>
    <property type="match status" value="1"/>
</dbReference>
<evidence type="ECO:0000256" key="13">
    <source>
        <dbReference type="ARBA" id="ARBA00023136"/>
    </source>
</evidence>
<dbReference type="InterPro" id="IPR021319">
    <property type="entry name" value="DUF2921"/>
</dbReference>
<evidence type="ECO:0000256" key="9">
    <source>
        <dbReference type="ARBA" id="ARBA00022771"/>
    </source>
</evidence>
<evidence type="ECO:0000256" key="3">
    <source>
        <dbReference type="ARBA" id="ARBA00004906"/>
    </source>
</evidence>
<accession>A0A8H3U016</accession>
<keyword evidence="7" id="KW-0479">Metal-binding</keyword>
<evidence type="ECO:0000256" key="5">
    <source>
        <dbReference type="ARBA" id="ARBA00022679"/>
    </source>
</evidence>
<dbReference type="GO" id="GO:0044695">
    <property type="term" value="C:Dsc E3 ubiquitin ligase complex"/>
    <property type="evidence" value="ECO:0007669"/>
    <property type="project" value="TreeGrafter"/>
</dbReference>
<evidence type="ECO:0000256" key="16">
    <source>
        <dbReference type="SAM" id="Phobius"/>
    </source>
</evidence>
<dbReference type="AlphaFoldDB" id="A0A8H3U016"/>
<comment type="catalytic activity">
    <reaction evidence="1">
        <text>S-ubiquitinyl-[E2 ubiquitin-conjugating enzyme]-L-cysteine + [acceptor protein]-L-lysine = [E2 ubiquitin-conjugating enzyme]-L-cysteine + N(6)-ubiquitinyl-[acceptor protein]-L-lysine.</text>
        <dbReference type="EC" id="2.3.2.27"/>
    </reaction>
</comment>
<keyword evidence="9 14" id="KW-0863">Zinc-finger</keyword>
<protein>
    <recommendedName>
        <fullName evidence="4">RING-type E3 ubiquitin transferase</fullName>
        <ecNumber evidence="4">2.3.2.27</ecNumber>
    </recommendedName>
</protein>
<dbReference type="Pfam" id="PF13639">
    <property type="entry name" value="zf-RING_2"/>
    <property type="match status" value="1"/>
</dbReference>
<dbReference type="PANTHER" id="PTHR22763">
    <property type="entry name" value="RING ZINC FINGER PROTEIN"/>
    <property type="match status" value="1"/>
</dbReference>
<dbReference type="GO" id="GO:0043161">
    <property type="term" value="P:proteasome-mediated ubiquitin-dependent protein catabolic process"/>
    <property type="evidence" value="ECO:0007669"/>
    <property type="project" value="TreeGrafter"/>
</dbReference>
<keyword evidence="11" id="KW-0862">Zinc</keyword>
<dbReference type="SMART" id="SM00184">
    <property type="entry name" value="RING"/>
    <property type="match status" value="1"/>
</dbReference>
<evidence type="ECO:0000256" key="1">
    <source>
        <dbReference type="ARBA" id="ARBA00000900"/>
    </source>
</evidence>
<dbReference type="EC" id="2.3.2.27" evidence="4"/>
<keyword evidence="5" id="KW-0808">Transferase</keyword>
<dbReference type="Pfam" id="PF11145">
    <property type="entry name" value="DUF2921"/>
    <property type="match status" value="1"/>
</dbReference>
<evidence type="ECO:0000313" key="18">
    <source>
        <dbReference type="EMBL" id="GHJ89299.1"/>
    </source>
</evidence>
<evidence type="ECO:0000256" key="4">
    <source>
        <dbReference type="ARBA" id="ARBA00012483"/>
    </source>
</evidence>
<sequence>MSDPVPSSNPPVEPRSPRPTANTPTGNATDNATDNAAPTPPPPPIFIDAMPMATAVQYQRASSLQSLLMLTFFFFFFSGGNNSPLGDISGENDARVSELSRISNAVTNYQLYLNGSESNYTAPPSLKPSFSTLLPPHLLSPSELPASQSSHETVSRESLLFYSNITGFYRKGKVSALNLTHPEYPIWVNDENDKVMRPGPLDKLDGFWRHLASKSARSGDKESLPHIPALVNITAYNHTLAEEKRGNWDWNRVEGWELSVKEREIIVRDDEGEIIDKHEVVDTMARRPPNSTLENEWSDWAWVHCSLIWYTKDKAETLTYDLTGVHHLSQGELTFWGTPEDQPLDIRRIPSLYHNATLRNTTGHIVLFDMLRQMKKARDSLGIVTGGGSDPLEEEPIVATSCPLALNFRLHPLPKGYTEEMLDSYEAELSNPTGIPIISPGNLEMEGVGVFDGCGIAFGLHDGEGMRAQQFWRKSIRYATYASLACLTILLLFVNQMEATRTPSGLAKISFWTIGMMVASDSWMFSAHAVVAIMSDNNASLPMLIPAFCSLCTAMIFGPRFGVMIHRIQAPETAIPDPVAPANATTATVGTNDTQIAEGTTTTTSPTTPAFSVMNIVRADLRRHPNLRWIVPAVIIIFLMLSGIVPQATPIFLFALYSFWVPQIWRNARRGNRKALQWKFVLGQSIARLALPLYAFACPDNVFFLENNKWVWSLVLWQILQINLLYAQDRFGPAFFLPKRFAPPDAYDYHRPLPTPDPEAPEQDFGNCSICMEPIIVAQGASTSGDKHQHTAEPSTSLGAAASGVGHVGSKVMNMNLRRTYALAPCHHLFHTECLSQWLAIKNTCPLCKRGLPPL</sequence>
<dbReference type="GO" id="GO:0008270">
    <property type="term" value="F:zinc ion binding"/>
    <property type="evidence" value="ECO:0007669"/>
    <property type="project" value="UniProtKB-KW"/>
</dbReference>
<dbReference type="InterPro" id="IPR001841">
    <property type="entry name" value="Znf_RING"/>
</dbReference>